<dbReference type="PANTHER" id="PTHR43798">
    <property type="entry name" value="MONOACYLGLYCEROL LIPASE"/>
    <property type="match status" value="1"/>
</dbReference>
<evidence type="ECO:0000313" key="3">
    <source>
        <dbReference type="EMBL" id="NHN31987.1"/>
    </source>
</evidence>
<proteinExistence type="predicted"/>
<dbReference type="EMBL" id="JAAOIW010000007">
    <property type="protein sequence ID" value="NHN31987.1"/>
    <property type="molecule type" value="Genomic_DNA"/>
</dbReference>
<dbReference type="PANTHER" id="PTHR43798:SF31">
    <property type="entry name" value="AB HYDROLASE SUPERFAMILY PROTEIN YCLE"/>
    <property type="match status" value="1"/>
</dbReference>
<keyword evidence="4" id="KW-1185">Reference proteome</keyword>
<evidence type="ECO:0000259" key="2">
    <source>
        <dbReference type="Pfam" id="PF00561"/>
    </source>
</evidence>
<name>A0ABX0J6D9_9BACL</name>
<dbReference type="GO" id="GO:0016787">
    <property type="term" value="F:hydrolase activity"/>
    <property type="evidence" value="ECO:0007669"/>
    <property type="project" value="UniProtKB-KW"/>
</dbReference>
<dbReference type="InterPro" id="IPR029058">
    <property type="entry name" value="AB_hydrolase_fold"/>
</dbReference>
<evidence type="ECO:0000256" key="1">
    <source>
        <dbReference type="ARBA" id="ARBA00022801"/>
    </source>
</evidence>
<feature type="domain" description="AB hydrolase-1" evidence="2">
    <location>
        <begin position="23"/>
        <end position="255"/>
    </location>
</feature>
<dbReference type="RefSeq" id="WP_166152289.1">
    <property type="nucleotide sequence ID" value="NZ_JAAOIW010000007.1"/>
</dbReference>
<dbReference type="PRINTS" id="PR00412">
    <property type="entry name" value="EPOXHYDRLASE"/>
</dbReference>
<sequence>MGQYIQVEDKVKLYVEDIGEGTPVVFIHGWPLNHKMFEYQFIQLPRQGYRCIGIDLRGFGKSDSPWEGYSYNRMADDIRAVIDELKLENAVLAGFSVGGALAVRYMSRHAGHGISKLILMGAAAPSFVQRDNFPFGAPEEQVENLLVATHTDRPQMVTDFSELFTANSGSDSFAAWLHQHGVDASAQGTVRVLESLRDEDLRGDIASIHVPTAIFHGEQDKICSIELAKLLHQGIANSKLVVFEESGHGMLFDEPQKFSEELTGFLAGQQVPLEAITSEDVILNSDKVIL</sequence>
<protein>
    <submittedName>
        <fullName evidence="3">Alpha/beta hydrolase</fullName>
    </submittedName>
</protein>
<comment type="caution">
    <text evidence="3">The sequence shown here is derived from an EMBL/GenBank/DDBJ whole genome shotgun (WGS) entry which is preliminary data.</text>
</comment>
<accession>A0ABX0J6D9</accession>
<keyword evidence="1 3" id="KW-0378">Hydrolase</keyword>
<dbReference type="InterPro" id="IPR000639">
    <property type="entry name" value="Epox_hydrolase-like"/>
</dbReference>
<organism evidence="3 4">
    <name type="scientific">Paenibacillus agricola</name>
    <dbReference type="NCBI Taxonomy" id="2716264"/>
    <lineage>
        <taxon>Bacteria</taxon>
        <taxon>Bacillati</taxon>
        <taxon>Bacillota</taxon>
        <taxon>Bacilli</taxon>
        <taxon>Bacillales</taxon>
        <taxon>Paenibacillaceae</taxon>
        <taxon>Paenibacillus</taxon>
    </lineage>
</organism>
<gene>
    <name evidence="3" type="ORF">G9U52_19305</name>
</gene>
<dbReference type="Pfam" id="PF00561">
    <property type="entry name" value="Abhydrolase_1"/>
    <property type="match status" value="1"/>
</dbReference>
<evidence type="ECO:0000313" key="4">
    <source>
        <dbReference type="Proteomes" id="UP001165962"/>
    </source>
</evidence>
<dbReference type="SUPFAM" id="SSF53474">
    <property type="entry name" value="alpha/beta-Hydrolases"/>
    <property type="match status" value="1"/>
</dbReference>
<dbReference type="PRINTS" id="PR00111">
    <property type="entry name" value="ABHYDROLASE"/>
</dbReference>
<dbReference type="Proteomes" id="UP001165962">
    <property type="component" value="Unassembled WGS sequence"/>
</dbReference>
<dbReference type="InterPro" id="IPR050266">
    <property type="entry name" value="AB_hydrolase_sf"/>
</dbReference>
<reference evidence="3" key="1">
    <citation type="submission" date="2020-03" db="EMBL/GenBank/DDBJ databases">
        <title>Draft sequencing of Paenibacilllus sp. S3N08.</title>
        <authorList>
            <person name="Kim D.-U."/>
        </authorList>
    </citation>
    <scope>NUCLEOTIDE SEQUENCE</scope>
    <source>
        <strain evidence="3">S3N08</strain>
    </source>
</reference>
<dbReference type="Gene3D" id="3.40.50.1820">
    <property type="entry name" value="alpha/beta hydrolase"/>
    <property type="match status" value="1"/>
</dbReference>
<dbReference type="InterPro" id="IPR000073">
    <property type="entry name" value="AB_hydrolase_1"/>
</dbReference>